<feature type="region of interest" description="Disordered" evidence="5">
    <location>
        <begin position="1"/>
        <end position="20"/>
    </location>
</feature>
<dbReference type="GO" id="GO:0009003">
    <property type="term" value="F:signal peptidase activity"/>
    <property type="evidence" value="ECO:0007669"/>
    <property type="project" value="UniProtKB-EC"/>
</dbReference>
<feature type="non-terminal residue" evidence="7">
    <location>
        <position position="237"/>
    </location>
</feature>
<dbReference type="SUPFAM" id="SSF51306">
    <property type="entry name" value="LexA/Signal peptidase"/>
    <property type="match status" value="1"/>
</dbReference>
<evidence type="ECO:0000256" key="2">
    <source>
        <dbReference type="ARBA" id="ARBA00009370"/>
    </source>
</evidence>
<dbReference type="AlphaFoldDB" id="A0A382CGR3"/>
<sequence>MANKKPDTGGRGASRGKGPRIEEIPLNPALEWTKSIAIAVVLFLVLRSFLVQTFVITSGSMEETLLVGDMLVVNRVAIGSRVPATNLRIPGYSKPRLLDVLVFDPPHEETIMLIKRLVGMPGDTLEMRNRTLYRNGQAVNEPYVIHSNVADEAHPWMEWQRDYVTSDVDRGVYSPTRDTWGPLVVPEVHYFMLGDNREQSLDSRYWGLLEGWRVEGRAMFTYFSYNKGSYRPFPWIR</sequence>
<dbReference type="InterPro" id="IPR019533">
    <property type="entry name" value="Peptidase_S26"/>
</dbReference>
<dbReference type="CDD" id="cd06530">
    <property type="entry name" value="S26_SPase_I"/>
    <property type="match status" value="1"/>
</dbReference>
<dbReference type="EMBL" id="UINC01034354">
    <property type="protein sequence ID" value="SVB25064.1"/>
    <property type="molecule type" value="Genomic_DNA"/>
</dbReference>
<evidence type="ECO:0000256" key="3">
    <source>
        <dbReference type="ARBA" id="ARBA00013208"/>
    </source>
</evidence>
<dbReference type="Pfam" id="PF10502">
    <property type="entry name" value="Peptidase_S26"/>
    <property type="match status" value="1"/>
</dbReference>
<dbReference type="PROSITE" id="PS00760">
    <property type="entry name" value="SPASE_I_2"/>
    <property type="match status" value="1"/>
</dbReference>
<dbReference type="GO" id="GO:0016020">
    <property type="term" value="C:membrane"/>
    <property type="evidence" value="ECO:0007669"/>
    <property type="project" value="InterPro"/>
</dbReference>
<dbReference type="InterPro" id="IPR019758">
    <property type="entry name" value="Pept_S26A_signal_pept_1_CS"/>
</dbReference>
<evidence type="ECO:0000256" key="5">
    <source>
        <dbReference type="SAM" id="MobiDB-lite"/>
    </source>
</evidence>
<organism evidence="7">
    <name type="scientific">marine metagenome</name>
    <dbReference type="NCBI Taxonomy" id="408172"/>
    <lineage>
        <taxon>unclassified sequences</taxon>
        <taxon>metagenomes</taxon>
        <taxon>ecological metagenomes</taxon>
    </lineage>
</organism>
<comment type="catalytic activity">
    <reaction evidence="1">
        <text>Cleavage of hydrophobic, N-terminal signal or leader sequences from secreted and periplasmic proteins.</text>
        <dbReference type="EC" id="3.4.21.89"/>
    </reaction>
</comment>
<dbReference type="PROSITE" id="PS00761">
    <property type="entry name" value="SPASE_I_3"/>
    <property type="match status" value="1"/>
</dbReference>
<name>A0A382CGR3_9ZZZZ</name>
<dbReference type="InterPro" id="IPR019757">
    <property type="entry name" value="Pept_S26A_signal_pept_1_Lys-AS"/>
</dbReference>
<accession>A0A382CGR3</accession>
<evidence type="ECO:0000313" key="7">
    <source>
        <dbReference type="EMBL" id="SVB25064.1"/>
    </source>
</evidence>
<protein>
    <recommendedName>
        <fullName evidence="3">signal peptidase I</fullName>
        <ecNumber evidence="3">3.4.21.89</ecNumber>
    </recommendedName>
</protein>
<feature type="domain" description="Peptidase S26" evidence="6">
    <location>
        <begin position="30"/>
        <end position="223"/>
    </location>
</feature>
<feature type="non-terminal residue" evidence="7">
    <location>
        <position position="1"/>
    </location>
</feature>
<dbReference type="InterPro" id="IPR036286">
    <property type="entry name" value="LexA/Signal_pep-like_sf"/>
</dbReference>
<dbReference type="NCBIfam" id="TIGR02227">
    <property type="entry name" value="sigpep_I_bact"/>
    <property type="match status" value="1"/>
</dbReference>
<dbReference type="InterPro" id="IPR000223">
    <property type="entry name" value="Pept_S26A_signal_pept_1"/>
</dbReference>
<dbReference type="PRINTS" id="PR00727">
    <property type="entry name" value="LEADERPTASE"/>
</dbReference>
<comment type="similarity">
    <text evidence="2">Belongs to the peptidase S26 family.</text>
</comment>
<keyword evidence="4" id="KW-0378">Hydrolase</keyword>
<proteinExistence type="inferred from homology"/>
<reference evidence="7" key="1">
    <citation type="submission" date="2018-05" db="EMBL/GenBank/DDBJ databases">
        <authorList>
            <person name="Lanie J.A."/>
            <person name="Ng W.-L."/>
            <person name="Kazmierczak K.M."/>
            <person name="Andrzejewski T.M."/>
            <person name="Davidsen T.M."/>
            <person name="Wayne K.J."/>
            <person name="Tettelin H."/>
            <person name="Glass J.I."/>
            <person name="Rusch D."/>
            <person name="Podicherti R."/>
            <person name="Tsui H.-C.T."/>
            <person name="Winkler M.E."/>
        </authorList>
    </citation>
    <scope>NUCLEOTIDE SEQUENCE</scope>
</reference>
<gene>
    <name evidence="7" type="ORF">METZ01_LOCUS177918</name>
</gene>
<dbReference type="Gene3D" id="2.10.109.10">
    <property type="entry name" value="Umud Fragment, subunit A"/>
    <property type="match status" value="1"/>
</dbReference>
<dbReference type="GO" id="GO:0006465">
    <property type="term" value="P:signal peptide processing"/>
    <property type="evidence" value="ECO:0007669"/>
    <property type="project" value="InterPro"/>
</dbReference>
<evidence type="ECO:0000256" key="1">
    <source>
        <dbReference type="ARBA" id="ARBA00000677"/>
    </source>
</evidence>
<dbReference type="PANTHER" id="PTHR43390">
    <property type="entry name" value="SIGNAL PEPTIDASE I"/>
    <property type="match status" value="1"/>
</dbReference>
<evidence type="ECO:0000256" key="4">
    <source>
        <dbReference type="ARBA" id="ARBA00022801"/>
    </source>
</evidence>
<dbReference type="PANTHER" id="PTHR43390:SF1">
    <property type="entry name" value="CHLOROPLAST PROCESSING PEPTIDASE"/>
    <property type="match status" value="1"/>
</dbReference>
<evidence type="ECO:0000259" key="6">
    <source>
        <dbReference type="Pfam" id="PF10502"/>
    </source>
</evidence>
<dbReference type="EC" id="3.4.21.89" evidence="3"/>
<dbReference type="GO" id="GO:0004252">
    <property type="term" value="F:serine-type endopeptidase activity"/>
    <property type="evidence" value="ECO:0007669"/>
    <property type="project" value="InterPro"/>
</dbReference>